<gene>
    <name evidence="1" type="ORF">DPRO_2521</name>
</gene>
<evidence type="ECO:0000313" key="1">
    <source>
        <dbReference type="EMBL" id="SOB59430.1"/>
    </source>
</evidence>
<dbReference type="AlphaFoldDB" id="A0A2C8FAA7"/>
<keyword evidence="2" id="KW-1185">Reference proteome</keyword>
<accession>A0A2C8FAA7</accession>
<dbReference type="Proteomes" id="UP000219215">
    <property type="component" value="Chromosome DPRO"/>
</dbReference>
<organism evidence="1 2">
    <name type="scientific">Pseudodesulfovibrio profundus</name>
    <dbReference type="NCBI Taxonomy" id="57320"/>
    <lineage>
        <taxon>Bacteria</taxon>
        <taxon>Pseudomonadati</taxon>
        <taxon>Thermodesulfobacteriota</taxon>
        <taxon>Desulfovibrionia</taxon>
        <taxon>Desulfovibrionales</taxon>
        <taxon>Desulfovibrionaceae</taxon>
    </lineage>
</organism>
<protein>
    <submittedName>
        <fullName evidence="1">Uncharacterized protein</fullName>
    </submittedName>
</protein>
<reference evidence="2" key="1">
    <citation type="submission" date="2017-09" db="EMBL/GenBank/DDBJ databases">
        <authorList>
            <person name="Regsiter A."/>
            <person name="William W."/>
        </authorList>
    </citation>
    <scope>NUCLEOTIDE SEQUENCE [LARGE SCALE GENOMIC DNA]</scope>
    <source>
        <strain evidence="2">500-1</strain>
    </source>
</reference>
<sequence>MSILKYQYCPHCKEKTYHRYQNSLRCRFTPKDCWICINCEKGKSKDRLFDYSRPQPVVSRQVV</sequence>
<name>A0A2C8FAA7_9BACT</name>
<dbReference type="KEGG" id="pprf:DPRO_2521"/>
<dbReference type="EMBL" id="LT907975">
    <property type="protein sequence ID" value="SOB59430.1"/>
    <property type="molecule type" value="Genomic_DNA"/>
</dbReference>
<proteinExistence type="predicted"/>
<evidence type="ECO:0000313" key="2">
    <source>
        <dbReference type="Proteomes" id="UP000219215"/>
    </source>
</evidence>